<sequence>MQEGSDERILRQEWKGQVISTLMKVPEHLSPMNWLLFLGTPLQNSLSELWALLNFLMLDIFYSLGVFESWFDVTEMQEEGSDERILRDVWCCIVRIWRCGSSLLDQAAAVAAVIAAQRRKHQDASKSAHWLPEAICH</sequence>
<organism evidence="2 3">
    <name type="scientific">Scylla paramamosain</name>
    <name type="common">Mud crab</name>
    <dbReference type="NCBI Taxonomy" id="85552"/>
    <lineage>
        <taxon>Eukaryota</taxon>
        <taxon>Metazoa</taxon>
        <taxon>Ecdysozoa</taxon>
        <taxon>Arthropoda</taxon>
        <taxon>Crustacea</taxon>
        <taxon>Multicrustacea</taxon>
        <taxon>Malacostraca</taxon>
        <taxon>Eumalacostraca</taxon>
        <taxon>Eucarida</taxon>
        <taxon>Decapoda</taxon>
        <taxon>Pleocyemata</taxon>
        <taxon>Brachyura</taxon>
        <taxon>Eubrachyura</taxon>
        <taxon>Portunoidea</taxon>
        <taxon>Portunidae</taxon>
        <taxon>Portuninae</taxon>
        <taxon>Scylla</taxon>
    </lineage>
</organism>
<proteinExistence type="predicted"/>
<evidence type="ECO:0000313" key="3">
    <source>
        <dbReference type="Proteomes" id="UP001487740"/>
    </source>
</evidence>
<dbReference type="SUPFAM" id="SSF52540">
    <property type="entry name" value="P-loop containing nucleoside triphosphate hydrolases"/>
    <property type="match status" value="1"/>
</dbReference>
<dbReference type="GO" id="GO:0005721">
    <property type="term" value="C:pericentric heterochromatin"/>
    <property type="evidence" value="ECO:0007669"/>
    <property type="project" value="TreeGrafter"/>
</dbReference>
<evidence type="ECO:0000259" key="1">
    <source>
        <dbReference type="Pfam" id="PF00176"/>
    </source>
</evidence>
<dbReference type="EMBL" id="JARAKH010000028">
    <property type="protein sequence ID" value="KAK8388630.1"/>
    <property type="molecule type" value="Genomic_DNA"/>
</dbReference>
<dbReference type="PANTHER" id="PTHR47161:SF1">
    <property type="entry name" value="LYMPHOID-SPECIFIC HELICASE"/>
    <property type="match status" value="1"/>
</dbReference>
<protein>
    <recommendedName>
        <fullName evidence="1">SNF2 N-terminal domain-containing protein</fullName>
    </recommendedName>
</protein>
<dbReference type="GO" id="GO:0006346">
    <property type="term" value="P:DNA methylation-dependent constitutive heterochromatin formation"/>
    <property type="evidence" value="ECO:0007669"/>
    <property type="project" value="TreeGrafter"/>
</dbReference>
<dbReference type="AlphaFoldDB" id="A0AAW0TLM3"/>
<dbReference type="GO" id="GO:0003682">
    <property type="term" value="F:chromatin binding"/>
    <property type="evidence" value="ECO:0007669"/>
    <property type="project" value="TreeGrafter"/>
</dbReference>
<comment type="caution">
    <text evidence="2">The sequence shown here is derived from an EMBL/GenBank/DDBJ whole genome shotgun (WGS) entry which is preliminary data.</text>
</comment>
<evidence type="ECO:0000313" key="2">
    <source>
        <dbReference type="EMBL" id="KAK8388630.1"/>
    </source>
</evidence>
<dbReference type="Pfam" id="PF00176">
    <property type="entry name" value="SNF2-rel_dom"/>
    <property type="match status" value="1"/>
</dbReference>
<dbReference type="GO" id="GO:0031508">
    <property type="term" value="P:pericentric heterochromatin formation"/>
    <property type="evidence" value="ECO:0007669"/>
    <property type="project" value="TreeGrafter"/>
</dbReference>
<dbReference type="InterPro" id="IPR027417">
    <property type="entry name" value="P-loop_NTPase"/>
</dbReference>
<reference evidence="2 3" key="1">
    <citation type="submission" date="2023-03" db="EMBL/GenBank/DDBJ databases">
        <title>High-quality genome of Scylla paramamosain provides insights in environmental adaptation.</title>
        <authorList>
            <person name="Zhang L."/>
        </authorList>
    </citation>
    <scope>NUCLEOTIDE SEQUENCE [LARGE SCALE GENOMIC DNA]</scope>
    <source>
        <strain evidence="2">LZ_2023a</strain>
        <tissue evidence="2">Muscle</tissue>
    </source>
</reference>
<dbReference type="InterPro" id="IPR038718">
    <property type="entry name" value="SNF2-like_sf"/>
</dbReference>
<accession>A0AAW0TLM3</accession>
<dbReference type="GO" id="GO:0005634">
    <property type="term" value="C:nucleus"/>
    <property type="evidence" value="ECO:0007669"/>
    <property type="project" value="TreeGrafter"/>
</dbReference>
<dbReference type="GO" id="GO:0005524">
    <property type="term" value="F:ATP binding"/>
    <property type="evidence" value="ECO:0007669"/>
    <property type="project" value="InterPro"/>
</dbReference>
<name>A0AAW0TLM3_SCYPA</name>
<keyword evidence="3" id="KW-1185">Reference proteome</keyword>
<feature type="domain" description="SNF2 N-terminal" evidence="1">
    <location>
        <begin position="24"/>
        <end position="81"/>
    </location>
</feature>
<dbReference type="EMBL" id="JARAKH010000028">
    <property type="protein sequence ID" value="KAK8388629.1"/>
    <property type="molecule type" value="Genomic_DNA"/>
</dbReference>
<dbReference type="GO" id="GO:0044027">
    <property type="term" value="P:negative regulation of gene expression via chromosomal CpG island methylation"/>
    <property type="evidence" value="ECO:0007669"/>
    <property type="project" value="TreeGrafter"/>
</dbReference>
<dbReference type="Proteomes" id="UP001487740">
    <property type="component" value="Unassembled WGS sequence"/>
</dbReference>
<dbReference type="Gene3D" id="3.40.50.10810">
    <property type="entry name" value="Tandem AAA-ATPase domain"/>
    <property type="match status" value="1"/>
</dbReference>
<dbReference type="PANTHER" id="PTHR47161">
    <property type="entry name" value="LYMPHOID-SPECIFIC HELICASE"/>
    <property type="match status" value="1"/>
</dbReference>
<dbReference type="InterPro" id="IPR000330">
    <property type="entry name" value="SNF2_N"/>
</dbReference>
<gene>
    <name evidence="2" type="ORF">O3P69_020542</name>
</gene>